<reference evidence="2 3" key="1">
    <citation type="submission" date="2020-08" db="EMBL/GenBank/DDBJ databases">
        <title>Genome public.</title>
        <authorList>
            <person name="Liu C."/>
            <person name="Sun Q."/>
        </authorList>
    </citation>
    <scope>NUCLEOTIDE SEQUENCE [LARGE SCALE GENOMIC DNA]</scope>
    <source>
        <strain evidence="2 3">NSJ-10</strain>
    </source>
</reference>
<evidence type="ECO:0000256" key="1">
    <source>
        <dbReference type="SAM" id="SignalP"/>
    </source>
</evidence>
<dbReference type="AlphaFoldDB" id="A0A8I0DV67"/>
<evidence type="ECO:0000313" key="3">
    <source>
        <dbReference type="Proteomes" id="UP000615234"/>
    </source>
</evidence>
<evidence type="ECO:0000313" key="2">
    <source>
        <dbReference type="EMBL" id="MBC5663087.1"/>
    </source>
</evidence>
<dbReference type="RefSeq" id="WP_186847771.1">
    <property type="nucleotide sequence ID" value="NZ_JACOOX010000005.1"/>
</dbReference>
<keyword evidence="1" id="KW-0732">Signal</keyword>
<feature type="chain" id="PRO_5034690874" description="N-acetylmuramoyl-L-alanine amidase family protein" evidence="1">
    <location>
        <begin position="32"/>
        <end position="660"/>
    </location>
</feature>
<feature type="signal peptide" evidence="1">
    <location>
        <begin position="1"/>
        <end position="31"/>
    </location>
</feature>
<evidence type="ECO:0008006" key="4">
    <source>
        <dbReference type="Google" id="ProtNLM"/>
    </source>
</evidence>
<accession>A0A8I0DV67</accession>
<name>A0A8I0DV67_9FIRM</name>
<gene>
    <name evidence="2" type="ORF">H8S09_09315</name>
</gene>
<dbReference type="EMBL" id="JACOOX010000005">
    <property type="protein sequence ID" value="MBC5663087.1"/>
    <property type="molecule type" value="Genomic_DNA"/>
</dbReference>
<comment type="caution">
    <text evidence="2">The sequence shown here is derived from an EMBL/GenBank/DDBJ whole genome shotgun (WGS) entry which is preliminary data.</text>
</comment>
<dbReference type="Proteomes" id="UP000615234">
    <property type="component" value="Unassembled WGS sequence"/>
</dbReference>
<proteinExistence type="predicted"/>
<keyword evidence="3" id="KW-1185">Reference proteome</keyword>
<organism evidence="2 3">
    <name type="scientific">Coprococcus hominis</name>
    <name type="common">ex Liu et al. 2022</name>
    <dbReference type="NCBI Taxonomy" id="2763039"/>
    <lineage>
        <taxon>Bacteria</taxon>
        <taxon>Bacillati</taxon>
        <taxon>Bacillota</taxon>
        <taxon>Clostridia</taxon>
        <taxon>Lachnospirales</taxon>
        <taxon>Lachnospiraceae</taxon>
        <taxon>Coprococcus</taxon>
    </lineage>
</organism>
<sequence>MMKDFKKIIIAMIVACVIAASILVGGSSVDAATIKVKSGADVTEVEDSGKKIAYKDGSKVTPKKGWYKKGNTQYYFDGRKNYATYVWYKKSGKWYLAKWNKSKKAYQKYKGYAELSNGKTYKFSKGVKVKKASGVVKVSGKYYYYKGGKQTVYSENCGKWKTGKTQYYFGKGNKSATYVYYSGQKVLKKWNKSSKQYVNYNKAFTLSNGTKYVFNNGNRGTIKSSITAGTDKTTAVYKDAKGNPKKTNSWKLVKGVQYYFNNAATASFKIEKGVCYSFVTSSPQATGAPVITGEWTVYNGVVDGVYYNDSGKVTPPKKNTITIDQSGLLVKYDGKEWKLLTETYKGLYYVKGDFASGVYGGKYYKKGKLATGICDGKFYKDGVLGTGSYNGKRYSKGSLLTGIYKGKYYKDGVLGTGTYDSKFYKNGELYTGIRKSNNKYYVNGELANGTYGGVKYVDGVAQKAEQHVCKWLVVLDKDQNPVQSNYKKHDAVMGTENQLIRDAWDEPIYAARKWLVCNTCSGELGIDDQDCAYENTAELDKHQDAVHHGGNHLVKKIIDYKHHDAEYADVPVIKKRAYEEWDETYKCTVCGDTMTVHSVAGDIDQYSSAWAEIPSKSGEIITAKGTTWRVVTKNTPYGTIGIDLAEPAYLTLLKDHGFIK</sequence>
<protein>
    <recommendedName>
        <fullName evidence="4">N-acetylmuramoyl-L-alanine amidase family protein</fullName>
    </recommendedName>
</protein>